<protein>
    <submittedName>
        <fullName evidence="1">Uncharacterized protein</fullName>
    </submittedName>
</protein>
<evidence type="ECO:0000313" key="1">
    <source>
        <dbReference type="EMBL" id="RAL62113.1"/>
    </source>
</evidence>
<comment type="caution">
    <text evidence="1">The sequence shown here is derived from an EMBL/GenBank/DDBJ whole genome shotgun (WGS) entry which is preliminary data.</text>
</comment>
<evidence type="ECO:0000313" key="2">
    <source>
        <dbReference type="Proteomes" id="UP000249056"/>
    </source>
</evidence>
<sequence length="179" mass="19460">MRHESIDSGYGSICSSKSTKNSTFNSNQIPNYWCPDLASYEEYEDANLGSSICHSTVATQDQGQAQIQTHTQTHAPSQEKLSASACRDFVYDNLAEVNVVDGFINPDAVHARVTESENCEMGGREAQGEKEEVEGLLGSSPVMERDMEVNREPSGLGFGYSKIVDDRALGVDSSVVIIS</sequence>
<organism evidence="1 2">
    <name type="scientific">Monilinia fructigena</name>
    <dbReference type="NCBI Taxonomy" id="38457"/>
    <lineage>
        <taxon>Eukaryota</taxon>
        <taxon>Fungi</taxon>
        <taxon>Dikarya</taxon>
        <taxon>Ascomycota</taxon>
        <taxon>Pezizomycotina</taxon>
        <taxon>Leotiomycetes</taxon>
        <taxon>Helotiales</taxon>
        <taxon>Sclerotiniaceae</taxon>
        <taxon>Monilinia</taxon>
    </lineage>
</organism>
<dbReference type="AlphaFoldDB" id="A0A395IRU7"/>
<name>A0A395IRU7_9HELO</name>
<dbReference type="Proteomes" id="UP000249056">
    <property type="component" value="Unassembled WGS sequence"/>
</dbReference>
<gene>
    <name evidence="1" type="ORF">DID88_002599</name>
</gene>
<dbReference type="EMBL" id="QKRW01000026">
    <property type="protein sequence ID" value="RAL62113.1"/>
    <property type="molecule type" value="Genomic_DNA"/>
</dbReference>
<proteinExistence type="predicted"/>
<accession>A0A395IRU7</accession>
<keyword evidence="2" id="KW-1185">Reference proteome</keyword>
<reference evidence="1 2" key="1">
    <citation type="submission" date="2018-06" db="EMBL/GenBank/DDBJ databases">
        <title>Genome Sequence of the Brown Rot Fungal Pathogen Monilinia fructigena.</title>
        <authorList>
            <person name="Landi L."/>
            <person name="De Miccolis Angelini R.M."/>
            <person name="Pollastro S."/>
            <person name="Abate D."/>
            <person name="Faretra F."/>
            <person name="Romanazzi G."/>
        </authorList>
    </citation>
    <scope>NUCLEOTIDE SEQUENCE [LARGE SCALE GENOMIC DNA]</scope>
    <source>
        <strain evidence="1 2">Mfrg269</strain>
    </source>
</reference>